<feature type="transmembrane region" description="Helical" evidence="6">
    <location>
        <begin position="1917"/>
        <end position="1941"/>
    </location>
</feature>
<dbReference type="GO" id="GO:0005351">
    <property type="term" value="F:carbohydrate:proton symporter activity"/>
    <property type="evidence" value="ECO:0007669"/>
    <property type="project" value="TreeGrafter"/>
</dbReference>
<evidence type="ECO:0000313" key="8">
    <source>
        <dbReference type="Proteomes" id="UP001140091"/>
    </source>
</evidence>
<keyword evidence="8" id="KW-1185">Reference proteome</keyword>
<evidence type="ECO:0000256" key="5">
    <source>
        <dbReference type="SAM" id="MobiDB-lite"/>
    </source>
</evidence>
<feature type="region of interest" description="Disordered" evidence="5">
    <location>
        <begin position="732"/>
        <end position="913"/>
    </location>
</feature>
<keyword evidence="4 6" id="KW-0472">Membrane</keyword>
<dbReference type="InterPro" id="IPR005828">
    <property type="entry name" value="MFS_sugar_transport-like"/>
</dbReference>
<evidence type="ECO:0000256" key="3">
    <source>
        <dbReference type="ARBA" id="ARBA00022989"/>
    </source>
</evidence>
<evidence type="ECO:0000256" key="2">
    <source>
        <dbReference type="ARBA" id="ARBA00022692"/>
    </source>
</evidence>
<dbReference type="Proteomes" id="UP001140091">
    <property type="component" value="Unassembled WGS sequence"/>
</dbReference>
<dbReference type="OrthoDB" id="2877921at2759"/>
<dbReference type="Pfam" id="PF00083">
    <property type="entry name" value="Sugar_tr"/>
    <property type="match status" value="1"/>
</dbReference>
<evidence type="ECO:0000256" key="4">
    <source>
        <dbReference type="ARBA" id="ARBA00023136"/>
    </source>
</evidence>
<comment type="subcellular location">
    <subcellularLocation>
        <location evidence="1">Membrane</location>
        <topology evidence="1">Multi-pass membrane protein</topology>
    </subcellularLocation>
</comment>
<organism evidence="7 8">
    <name type="scientific">Candolleomyces eurysporus</name>
    <dbReference type="NCBI Taxonomy" id="2828524"/>
    <lineage>
        <taxon>Eukaryota</taxon>
        <taxon>Fungi</taxon>
        <taxon>Dikarya</taxon>
        <taxon>Basidiomycota</taxon>
        <taxon>Agaricomycotina</taxon>
        <taxon>Agaricomycetes</taxon>
        <taxon>Agaricomycetidae</taxon>
        <taxon>Agaricales</taxon>
        <taxon>Agaricineae</taxon>
        <taxon>Psathyrellaceae</taxon>
        <taxon>Candolleomyces</taxon>
    </lineage>
</organism>
<dbReference type="EMBL" id="JANBPK010001636">
    <property type="protein sequence ID" value="KAJ2921269.1"/>
    <property type="molecule type" value="Genomic_DNA"/>
</dbReference>
<feature type="region of interest" description="Disordered" evidence="5">
    <location>
        <begin position="1163"/>
        <end position="1186"/>
    </location>
</feature>
<dbReference type="InterPro" id="IPR036259">
    <property type="entry name" value="MFS_trans_sf"/>
</dbReference>
<reference evidence="7" key="1">
    <citation type="submission" date="2022-06" db="EMBL/GenBank/DDBJ databases">
        <title>Genome Sequence of Candolleomyces eurysporus.</title>
        <authorList>
            <person name="Buettner E."/>
        </authorList>
    </citation>
    <scope>NUCLEOTIDE SEQUENCE</scope>
    <source>
        <strain evidence="7">VTCC 930004</strain>
    </source>
</reference>
<dbReference type="GO" id="GO:0016020">
    <property type="term" value="C:membrane"/>
    <property type="evidence" value="ECO:0007669"/>
    <property type="project" value="UniProtKB-SubCell"/>
</dbReference>
<keyword evidence="2 6" id="KW-0812">Transmembrane</keyword>
<feature type="compositionally biased region" description="Basic and acidic residues" evidence="5">
    <location>
        <begin position="891"/>
        <end position="901"/>
    </location>
</feature>
<dbReference type="Gene3D" id="1.20.1250.20">
    <property type="entry name" value="MFS general substrate transporter like domains"/>
    <property type="match status" value="1"/>
</dbReference>
<feature type="non-terminal residue" evidence="7">
    <location>
        <position position="1"/>
    </location>
</feature>
<feature type="compositionally biased region" description="Low complexity" evidence="5">
    <location>
        <begin position="842"/>
        <end position="860"/>
    </location>
</feature>
<protein>
    <submittedName>
        <fullName evidence="7">Uncharacterized protein</fullName>
    </submittedName>
</protein>
<accession>A0A9W8IV44</accession>
<dbReference type="PANTHER" id="PTHR48022:SF29">
    <property type="entry name" value="SUGAR TRANSPORTER, PUTATIVE (AFU_ORTHOLOGUE AFUA_6G14500)-RELATED"/>
    <property type="match status" value="1"/>
</dbReference>
<name>A0A9W8IV44_9AGAR</name>
<evidence type="ECO:0000313" key="7">
    <source>
        <dbReference type="EMBL" id="KAJ2921269.1"/>
    </source>
</evidence>
<evidence type="ECO:0000256" key="6">
    <source>
        <dbReference type="SAM" id="Phobius"/>
    </source>
</evidence>
<sequence length="2074" mass="231922">MASSELDEGLSEFHKHALLEAEVPPFNVRDHHAYGQEAAKRPYIGIPRLLPPALAFGRDEFHYEPEDLSNFPIPSQRIYQPPPPDADTPPGKYTPQSKTWELVQTDQYKLGFVMASNWSVTERDEEVERMRNLISSRTVAPVLDERGEHYVVRPIAGMVAMLAGVPIVQFVNGDPNEPMTVGAYHTLDSIQSQHPHLYPRFSLLCTQLAILSWGKKQKDITRVCYLDGLKPNDRSSATKDSKSRDGSYSLGGTVMKGEGQGVSLPASQVNGVRAQTQIGAILVILNELYDWLMMISLSKAEYEITNFHSKANNVYTSGGLKGSFTSLQLNVSSIGVSLEEGLGFQGTFHCDDQDCITRWTAFILLLNLPPNADSGPFCLARSGVYCREKGVWIVMLVFKGTDIHGGFAPSETQKERQEWYKTNLKTAWDTVGPENRIGYVCYATSATVNRNAGANMTPAIPFGNFGPSQLHRSQNLNFAEDGHTVLGGDEGYSTRHAWEVSWYFLKYMQMCCLELDIPPAELSTLLKYRNQAGELVKVPPLPFDFISQRDYFEKMLRHYTYLRQRCTTYAIPVIRNQVRKQQRENLRHFIGEEDQAVANLKDQLKHGGRTDIGIFCDDGESEEDPDEIRPDYKTAIIVRVENMRLTDGKIYWSVVLDGEDKPKCVEASLLQGNENFEKFVRRLLPESLQAHLPPLSTVEGSTQLTLSALQPDLGPRGRLDTFGEIVEDPVQRSGDELVDEMEGPHSTRSRTPPRMTDVIAGGDINESGAHLAECNSSKNQSRKRKRLSFSEGKTSEVRGGAKGTHEDLNVSATETPYPAPKRQKNSQLQGKKNNTSRGGGSRQSQAGRANSGAAGRANSAVAPDDIGEGPSASKRNTVSMDQGERGINTGQDDHHVEEARTSEGQSSGDSQMEDFDVEGFRLHRTGRDGFGYMTKYEGYRKEEFLNSFNINEGCESLVTKYWNDLQKSNITIKVTQHNALELWSKTVGKLDVKRVRALLDKDDLQNELSGIRDIASFVLPTRARKKSPTLNSVLESWLDHSSADIIFEAYISIILDDTLPQAVAQFHRVQRCASALASLREDHAKAALAKAVLQWQIGRSLIRVFSWFQKQHSGGGIGELAAKEFRDQGFTKFSKISPYLAKLCSHVMWFLIDVENQFQARKADQEGRTGTDFDSPSLTPDLGPRPSMPLDSLPGDLYGLRPSSSASDISLQRPVYQEVWARHPWSCQALLSKVVQAILTEELVNPHLIKYDKLLQTTKHFRSPDQAVNRCIVRGAMLSCLVEATQSDAILVSDRMTPLLNSPNFIAGNTCSNTRDAAPKVLNNLDQLRGPFVRAAQDLLTPEIRTTLTEMGNVIHTCLVNHFSPSSKNSAKTHHRGRSLVFGPISLDQVMPQDANIAILGLMLRESLQERRGKTWVVESLGRVLRGEHATRSSHSAYNPDHTNPARHFNRLATILSKYLGDRPLTGPYGLSNLLSWFGTGQGAMTEKFQEHLTGHGGFWSESVQDMVTKFNTALWENEHLESDNLEELGAVLEGLLKYDDNRAWGQPSNLLSAQPTQRGTNGAKFTLQAKFTPYFEDRVVNDWTLFLGDMAGQDYRKWTGPRRSWKEALEMVHNLRISGIGGLTALQLVNSLALFGVVDMPDQRTMADWIWTRPQLGAFRGLEAIGFKVVNTNAARFAFHLVYSHLDQTMSNEDKELIGFSTIFVEHLLCKVVRPSTKLLLTMNPPSCLNPGPYTMQNGPLLFIIIKLLIVKFPEFDQCEERPGLAATHLYAFPASLDEHVLGPPTEGVDFLFRNLTLPRKVHTFCNILQASWPRLSKESWPAVHSLLAIDWHSSRNEYIVEQLVALWNAMAGPHNDVDVAEVIHWHSMIQSVHLDNVGVTDNPTKNLVNLVNTCRGFLNATALALTVSRFKRRSAYLLCTSSLLLTFTGWTIVSARYAISGDQSSSRAVIAFVFLYSPAYNVGYNTLAYTFLVELFPFHVRAKGITIFQAFDRLAGFFNTFVNPIGIAEAVYEEDEAKKQRELVAQDLKEGHIGAHLRQTLFPLPAPRVRAHRDNEQAGFHRTVWKVLMRGR</sequence>
<feature type="region of interest" description="Disordered" evidence="5">
    <location>
        <begin position="67"/>
        <end position="94"/>
    </location>
</feature>
<feature type="compositionally biased region" description="Polar residues" evidence="5">
    <location>
        <begin position="825"/>
        <end position="835"/>
    </location>
</feature>
<keyword evidence="3 6" id="KW-1133">Transmembrane helix</keyword>
<dbReference type="InterPro" id="IPR050360">
    <property type="entry name" value="MFS_Sugar_Transporters"/>
</dbReference>
<evidence type="ECO:0000256" key="1">
    <source>
        <dbReference type="ARBA" id="ARBA00004141"/>
    </source>
</evidence>
<dbReference type="PANTHER" id="PTHR48022">
    <property type="entry name" value="PLASTIDIC GLUCOSE TRANSPORTER 4"/>
    <property type="match status" value="1"/>
</dbReference>
<proteinExistence type="predicted"/>
<gene>
    <name evidence="7" type="ORF">H1R20_g15825</name>
</gene>
<comment type="caution">
    <text evidence="7">The sequence shown here is derived from an EMBL/GenBank/DDBJ whole genome shotgun (WGS) entry which is preliminary data.</text>
</comment>